<keyword evidence="10" id="KW-1185">Reference proteome</keyword>
<evidence type="ECO:0000259" key="8">
    <source>
        <dbReference type="Pfam" id="PF00884"/>
    </source>
</evidence>
<evidence type="ECO:0000256" key="5">
    <source>
        <dbReference type="ARBA" id="ARBA00022801"/>
    </source>
</evidence>
<dbReference type="InterPro" id="IPR000917">
    <property type="entry name" value="Sulfatase_N"/>
</dbReference>
<comment type="similarity">
    <text evidence="2">Belongs to the sulfatase family.</text>
</comment>
<dbReference type="Gene3D" id="3.40.720.10">
    <property type="entry name" value="Alkaline Phosphatase, subunit A"/>
    <property type="match status" value="1"/>
</dbReference>
<keyword evidence="3" id="KW-0479">Metal-binding</keyword>
<name>A0A553N8R9_TIGCA</name>
<dbReference type="PANTHER" id="PTHR45953:SF1">
    <property type="entry name" value="IDURONATE 2-SULFATASE"/>
    <property type="match status" value="1"/>
</dbReference>
<evidence type="ECO:0000256" key="1">
    <source>
        <dbReference type="ARBA" id="ARBA00001913"/>
    </source>
</evidence>
<feature type="domain" description="Sulfatase N-terminal" evidence="8">
    <location>
        <begin position="24"/>
        <end position="401"/>
    </location>
</feature>
<dbReference type="GO" id="GO:0004423">
    <property type="term" value="F:iduronate-2-sulfatase activity"/>
    <property type="evidence" value="ECO:0007669"/>
    <property type="project" value="InterPro"/>
</dbReference>
<evidence type="ECO:0000313" key="10">
    <source>
        <dbReference type="Proteomes" id="UP000318571"/>
    </source>
</evidence>
<feature type="chain" id="PRO_5021746930" description="Sulfatase N-terminal domain-containing protein" evidence="7">
    <location>
        <begin position="21"/>
        <end position="543"/>
    </location>
</feature>
<evidence type="ECO:0000256" key="4">
    <source>
        <dbReference type="ARBA" id="ARBA00022729"/>
    </source>
</evidence>
<accession>A0A553N8R9</accession>
<evidence type="ECO:0000256" key="3">
    <source>
        <dbReference type="ARBA" id="ARBA00022723"/>
    </source>
</evidence>
<evidence type="ECO:0000256" key="2">
    <source>
        <dbReference type="ARBA" id="ARBA00008779"/>
    </source>
</evidence>
<dbReference type="InterPro" id="IPR035874">
    <property type="entry name" value="IDS"/>
</dbReference>
<dbReference type="AlphaFoldDB" id="A0A553N8R9"/>
<dbReference type="EMBL" id="VCGU01000459">
    <property type="protein sequence ID" value="TRY61825.1"/>
    <property type="molecule type" value="Genomic_DNA"/>
</dbReference>
<dbReference type="GO" id="GO:0005737">
    <property type="term" value="C:cytoplasm"/>
    <property type="evidence" value="ECO:0007669"/>
    <property type="project" value="TreeGrafter"/>
</dbReference>
<dbReference type="OrthoDB" id="96314at2759"/>
<dbReference type="CDD" id="cd16030">
    <property type="entry name" value="iduronate-2-sulfatase"/>
    <property type="match status" value="1"/>
</dbReference>
<sequence length="543" mass="62122">MRFFVIWFGLCCCWTNWSRAFSQPNVLFLMIDDLRPALGVYRDALAVTPNLDFLGSKSVVFEKAYAQQALCGPSRISIMTSRRPHSLSIYGMGTYWRDQTGTNFTTLPQFFKSHGYETIPLGKIFHGNMLDQPYSWSRPTNMFFNEAKHHMGFCRKPGFSNLICPVDTEEMELEGVHLIDRKILHTAKNYLIHYNKRVVANQSGPLFLAIGFHKPHIPWIVPQEFPDIFSVEDIPKVQYNMRSPSTPMFAYSDYGLATSYPEFRLFNMTNPMRPMSEDFRIQATQYYYACVTYIDNLVGQLLVMLDQNHMLDDTIINVISDHGFSLGENGELAKHSNFEVATRVPWMIYDPLHTSASLSGFKLKPPSKIADPSASLPVPYKTIHDPVELVDVFPTLTELAGLGQIEKCNQSPLDKALCSDGVSQARVVINENPKTRSFSSRSAGVRSAAFSQFPRKHLNMVECPSKFEFISAMGYSVRTNEFRYTEWNAWDNELGRPKRDQILGKELYDHRENNFEHDNLAEHRSFDDVVRNLSALIKITYGV</sequence>
<comment type="cofactor">
    <cofactor evidence="1">
        <name>Ca(2+)</name>
        <dbReference type="ChEBI" id="CHEBI:29108"/>
    </cofactor>
</comment>
<evidence type="ECO:0000256" key="6">
    <source>
        <dbReference type="ARBA" id="ARBA00022837"/>
    </source>
</evidence>
<dbReference type="PANTHER" id="PTHR45953">
    <property type="entry name" value="IDURONATE 2-SULFATASE"/>
    <property type="match status" value="1"/>
</dbReference>
<protein>
    <recommendedName>
        <fullName evidence="8">Sulfatase N-terminal domain-containing protein</fullName>
    </recommendedName>
</protein>
<evidence type="ECO:0000256" key="7">
    <source>
        <dbReference type="SAM" id="SignalP"/>
    </source>
</evidence>
<dbReference type="Proteomes" id="UP000318571">
    <property type="component" value="Chromosome 8"/>
</dbReference>
<reference evidence="9 10" key="1">
    <citation type="journal article" date="2018" name="Nat. Ecol. Evol.">
        <title>Genomic signatures of mitonuclear coevolution across populations of Tigriopus californicus.</title>
        <authorList>
            <person name="Barreto F.S."/>
            <person name="Watson E.T."/>
            <person name="Lima T.G."/>
            <person name="Willett C.S."/>
            <person name="Edmands S."/>
            <person name="Li W."/>
            <person name="Burton R.S."/>
        </authorList>
    </citation>
    <scope>NUCLEOTIDE SEQUENCE [LARGE SCALE GENOMIC DNA]</scope>
    <source>
        <strain evidence="9 10">San Diego</strain>
    </source>
</reference>
<dbReference type="InterPro" id="IPR017850">
    <property type="entry name" value="Alkaline_phosphatase_core_sf"/>
</dbReference>
<comment type="caution">
    <text evidence="9">The sequence shown here is derived from an EMBL/GenBank/DDBJ whole genome shotgun (WGS) entry which is preliminary data.</text>
</comment>
<feature type="signal peptide" evidence="7">
    <location>
        <begin position="1"/>
        <end position="20"/>
    </location>
</feature>
<keyword evidence="4 7" id="KW-0732">Signal</keyword>
<dbReference type="GO" id="GO:0046872">
    <property type="term" value="F:metal ion binding"/>
    <property type="evidence" value="ECO:0007669"/>
    <property type="project" value="UniProtKB-KW"/>
</dbReference>
<keyword evidence="6" id="KW-0106">Calcium</keyword>
<dbReference type="SUPFAM" id="SSF53649">
    <property type="entry name" value="Alkaline phosphatase-like"/>
    <property type="match status" value="1"/>
</dbReference>
<proteinExistence type="inferred from homology"/>
<dbReference type="STRING" id="6832.A0A553N8R9"/>
<dbReference type="OMA" id="PATECID"/>
<keyword evidence="5" id="KW-0378">Hydrolase</keyword>
<evidence type="ECO:0000313" key="9">
    <source>
        <dbReference type="EMBL" id="TRY61825.1"/>
    </source>
</evidence>
<organism evidence="9 10">
    <name type="scientific">Tigriopus californicus</name>
    <name type="common">Marine copepod</name>
    <dbReference type="NCBI Taxonomy" id="6832"/>
    <lineage>
        <taxon>Eukaryota</taxon>
        <taxon>Metazoa</taxon>
        <taxon>Ecdysozoa</taxon>
        <taxon>Arthropoda</taxon>
        <taxon>Crustacea</taxon>
        <taxon>Multicrustacea</taxon>
        <taxon>Hexanauplia</taxon>
        <taxon>Copepoda</taxon>
        <taxon>Harpacticoida</taxon>
        <taxon>Harpacticidae</taxon>
        <taxon>Tigriopus</taxon>
    </lineage>
</organism>
<gene>
    <name evidence="9" type="ORF">TCAL_12535</name>
</gene>
<dbReference type="Pfam" id="PF00884">
    <property type="entry name" value="Sulfatase"/>
    <property type="match status" value="1"/>
</dbReference>